<gene>
    <name evidence="15" type="ORF">LG219_13650</name>
</gene>
<dbReference type="Pfam" id="PF01292">
    <property type="entry name" value="Ni_hydr_CYTB"/>
    <property type="match status" value="1"/>
</dbReference>
<evidence type="ECO:0000256" key="10">
    <source>
        <dbReference type="ARBA" id="ARBA00023004"/>
    </source>
</evidence>
<comment type="cofactor">
    <cofactor evidence="1">
        <name>heme b</name>
        <dbReference type="ChEBI" id="CHEBI:60344"/>
    </cofactor>
</comment>
<keyword evidence="10" id="KW-0408">Iron</keyword>
<dbReference type="SUPFAM" id="SSF81342">
    <property type="entry name" value="Transmembrane di-heme cytochromes"/>
    <property type="match status" value="1"/>
</dbReference>
<keyword evidence="16" id="KW-1185">Reference proteome</keyword>
<evidence type="ECO:0000256" key="8">
    <source>
        <dbReference type="ARBA" id="ARBA00022982"/>
    </source>
</evidence>
<dbReference type="RefSeq" id="WP_226765008.1">
    <property type="nucleotide sequence ID" value="NZ_JAJAWG010000012.1"/>
</dbReference>
<keyword evidence="11 13" id="KW-0472">Membrane</keyword>
<protein>
    <submittedName>
        <fullName evidence="15">Cytochrome b</fullName>
    </submittedName>
</protein>
<proteinExistence type="inferred from homology"/>
<dbReference type="InterPro" id="IPR011577">
    <property type="entry name" value="Cyt_b561_bac/Ni-Hgenase"/>
</dbReference>
<evidence type="ECO:0000256" key="2">
    <source>
        <dbReference type="ARBA" id="ARBA00004651"/>
    </source>
</evidence>
<evidence type="ECO:0000256" key="9">
    <source>
        <dbReference type="ARBA" id="ARBA00022989"/>
    </source>
</evidence>
<dbReference type="PROSITE" id="PS51257">
    <property type="entry name" value="PROKAR_LIPOPROTEIN"/>
    <property type="match status" value="1"/>
</dbReference>
<evidence type="ECO:0000256" key="3">
    <source>
        <dbReference type="ARBA" id="ARBA00022448"/>
    </source>
</evidence>
<dbReference type="PANTHER" id="PTHR30529:SF3">
    <property type="entry name" value="CYTOCHROME B561 HOMOLOG 1"/>
    <property type="match status" value="1"/>
</dbReference>
<sequence>MLKNTIHSYGKVARLLHWLCAIAVITALACIELKGYFPKGDPWRGNLQMAHIQAGIIVFWLVIPRFIWRTANRTPQITPSPAPLIMKVADLTHWVLYALMFCMPILGVAFIQGFGKPVDFFGWILPTLFTMTPETAKDVKDVHEFLGNTLLWLVILHVGAGLWHQRIIKDDTMSRMIGPIRNDDSSLL</sequence>
<evidence type="ECO:0000256" key="1">
    <source>
        <dbReference type="ARBA" id="ARBA00001970"/>
    </source>
</evidence>
<keyword evidence="8" id="KW-0249">Electron transport</keyword>
<dbReference type="InterPro" id="IPR052168">
    <property type="entry name" value="Cytochrome_b561_oxidase"/>
</dbReference>
<feature type="transmembrane region" description="Helical" evidence="13">
    <location>
        <begin position="145"/>
        <end position="163"/>
    </location>
</feature>
<keyword evidence="6 13" id="KW-0812">Transmembrane</keyword>
<dbReference type="InterPro" id="IPR016174">
    <property type="entry name" value="Di-haem_cyt_TM"/>
</dbReference>
<evidence type="ECO:0000256" key="11">
    <source>
        <dbReference type="ARBA" id="ARBA00023136"/>
    </source>
</evidence>
<name>A0ABS8BNI3_9NEIS</name>
<keyword evidence="4" id="KW-1003">Cell membrane</keyword>
<feature type="transmembrane region" description="Helical" evidence="13">
    <location>
        <begin position="94"/>
        <end position="115"/>
    </location>
</feature>
<keyword evidence="3" id="KW-0813">Transport</keyword>
<evidence type="ECO:0000256" key="12">
    <source>
        <dbReference type="ARBA" id="ARBA00037975"/>
    </source>
</evidence>
<evidence type="ECO:0000256" key="5">
    <source>
        <dbReference type="ARBA" id="ARBA00022617"/>
    </source>
</evidence>
<dbReference type="PANTHER" id="PTHR30529">
    <property type="entry name" value="CYTOCHROME B561"/>
    <property type="match status" value="1"/>
</dbReference>
<keyword evidence="5" id="KW-0349">Heme</keyword>
<reference evidence="15 16" key="1">
    <citation type="submission" date="2021-10" db="EMBL/GenBank/DDBJ databases">
        <authorList>
            <person name="Chen M."/>
        </authorList>
    </citation>
    <scope>NUCLEOTIDE SEQUENCE [LARGE SCALE GENOMIC DNA]</scope>
    <source>
        <strain evidence="15 16">H3-26</strain>
    </source>
</reference>
<evidence type="ECO:0000256" key="13">
    <source>
        <dbReference type="SAM" id="Phobius"/>
    </source>
</evidence>
<evidence type="ECO:0000313" key="16">
    <source>
        <dbReference type="Proteomes" id="UP001198034"/>
    </source>
</evidence>
<comment type="similarity">
    <text evidence="12">Belongs to the cytochrome b561 family.</text>
</comment>
<evidence type="ECO:0000313" key="15">
    <source>
        <dbReference type="EMBL" id="MCB5197307.1"/>
    </source>
</evidence>
<evidence type="ECO:0000259" key="14">
    <source>
        <dbReference type="Pfam" id="PF01292"/>
    </source>
</evidence>
<dbReference type="Proteomes" id="UP001198034">
    <property type="component" value="Unassembled WGS sequence"/>
</dbReference>
<feature type="transmembrane region" description="Helical" evidence="13">
    <location>
        <begin position="12"/>
        <end position="37"/>
    </location>
</feature>
<evidence type="ECO:0000256" key="7">
    <source>
        <dbReference type="ARBA" id="ARBA00022723"/>
    </source>
</evidence>
<accession>A0ABS8BNI3</accession>
<feature type="transmembrane region" description="Helical" evidence="13">
    <location>
        <begin position="49"/>
        <end position="68"/>
    </location>
</feature>
<keyword evidence="9 13" id="KW-1133">Transmembrane helix</keyword>
<evidence type="ECO:0000256" key="4">
    <source>
        <dbReference type="ARBA" id="ARBA00022475"/>
    </source>
</evidence>
<dbReference type="EMBL" id="JAJAWG010000012">
    <property type="protein sequence ID" value="MCB5197307.1"/>
    <property type="molecule type" value="Genomic_DNA"/>
</dbReference>
<feature type="domain" description="Cytochrome b561 bacterial/Ni-hydrogenase" evidence="14">
    <location>
        <begin position="9"/>
        <end position="178"/>
    </location>
</feature>
<evidence type="ECO:0000256" key="6">
    <source>
        <dbReference type="ARBA" id="ARBA00022692"/>
    </source>
</evidence>
<comment type="subcellular location">
    <subcellularLocation>
        <location evidence="2">Cell membrane</location>
        <topology evidence="2">Multi-pass membrane protein</topology>
    </subcellularLocation>
</comment>
<keyword evidence="7" id="KW-0479">Metal-binding</keyword>
<comment type="caution">
    <text evidence="15">The sequence shown here is derived from an EMBL/GenBank/DDBJ whole genome shotgun (WGS) entry which is preliminary data.</text>
</comment>
<organism evidence="15 16">
    <name type="scientific">Deefgea salmonis</name>
    <dbReference type="NCBI Taxonomy" id="2875502"/>
    <lineage>
        <taxon>Bacteria</taxon>
        <taxon>Pseudomonadati</taxon>
        <taxon>Pseudomonadota</taxon>
        <taxon>Betaproteobacteria</taxon>
        <taxon>Neisseriales</taxon>
        <taxon>Chitinibacteraceae</taxon>
        <taxon>Deefgea</taxon>
    </lineage>
</organism>